<evidence type="ECO:0000256" key="3">
    <source>
        <dbReference type="ARBA" id="ARBA00022679"/>
    </source>
</evidence>
<evidence type="ECO:0000256" key="9">
    <source>
        <dbReference type="ARBA" id="ARBA00022840"/>
    </source>
</evidence>
<comment type="subcellular location">
    <subcellularLocation>
        <location evidence="1 13">Cytoplasm</location>
    </subcellularLocation>
</comment>
<dbReference type="HAMAP" id="MF_01395">
    <property type="entry name" value="AcetylCoA_CT_beta"/>
    <property type="match status" value="1"/>
</dbReference>
<keyword evidence="9 13" id="KW-0067">ATP-binding</keyword>
<keyword evidence="11 13" id="KW-0275">Fatty acid biosynthesis</keyword>
<comment type="function">
    <text evidence="12 13">Component of the acetyl coenzyme A carboxylase (ACC) complex. Biotin carboxylase (BC) catalyzes the carboxylation of biotin on its carrier protein (BCCP) and then the CO(2) group is transferred by the transcarboxylase to acetyl-CoA to form malonyl-CoA.</text>
</comment>
<dbReference type="InterPro" id="IPR011762">
    <property type="entry name" value="COA_CT_N"/>
</dbReference>
<dbReference type="Pfam" id="PF17848">
    <property type="entry name" value="Zn_ribbon_ACC"/>
    <property type="match status" value="1"/>
</dbReference>
<evidence type="ECO:0000256" key="4">
    <source>
        <dbReference type="ARBA" id="ARBA00022723"/>
    </source>
</evidence>
<organism evidence="16 17">
    <name type="scientific">Azospirillum brasilense</name>
    <dbReference type="NCBI Taxonomy" id="192"/>
    <lineage>
        <taxon>Bacteria</taxon>
        <taxon>Pseudomonadati</taxon>
        <taxon>Pseudomonadota</taxon>
        <taxon>Alphaproteobacteria</taxon>
        <taxon>Rhodospirillales</taxon>
        <taxon>Azospirillaceae</taxon>
        <taxon>Azospirillum</taxon>
    </lineage>
</organism>
<feature type="binding site" evidence="13">
    <location>
        <position position="29"/>
    </location>
    <ligand>
        <name>Zn(2+)</name>
        <dbReference type="ChEBI" id="CHEBI:29105"/>
    </ligand>
</feature>
<evidence type="ECO:0000256" key="13">
    <source>
        <dbReference type="HAMAP-Rule" id="MF_01395"/>
    </source>
</evidence>
<feature type="binding site" evidence="13">
    <location>
        <position position="51"/>
    </location>
    <ligand>
        <name>Zn(2+)</name>
        <dbReference type="ChEBI" id="CHEBI:29105"/>
    </ligand>
</feature>
<dbReference type="PANTHER" id="PTHR42995">
    <property type="entry name" value="ACETYL-COENZYME A CARBOXYLASE CARBOXYL TRANSFERASE SUBUNIT BETA, CHLOROPLASTIC"/>
    <property type="match status" value="1"/>
</dbReference>
<keyword evidence="6 13" id="KW-0863">Zinc-finger</keyword>
<evidence type="ECO:0000313" key="17">
    <source>
        <dbReference type="Proteomes" id="UP000476837"/>
    </source>
</evidence>
<dbReference type="PRINTS" id="PR01070">
    <property type="entry name" value="ACCCTRFRASEB"/>
</dbReference>
<dbReference type="EMBL" id="QOKV01000004">
    <property type="protein sequence ID" value="KAA0686635.1"/>
    <property type="molecule type" value="Genomic_DNA"/>
</dbReference>
<sequence>MNWLTNYVRPKIRALYARKEVPDNLWHKCPSCEAMLFHRDLEENLNVCQHCGFHMRLDPIKRLASMFDEGDYQSVELPKSVVDPLKFRDQKRYTDRLKEAQTKTGRHDAIVVGSGLIGGQPAVVAAFDFGFMGGSMGIAVGEGILAAARTAIAQKAALIVVPASGGARMQEGILSLMQMPRTTIAVEMVKEAGLPYIVVLTDPTTGGVTASFAMIGDIHIAEKGAQIGFAGARVIESTIRETLPEGFQRSEYLQEHGMVDMVVHRRDLRPTLSRVLTLLMQPVLAVAPEALPAAPAAVQVEEPRSQAEAADETPAQAGAERAGAERTGSEQAA</sequence>
<comment type="similarity">
    <text evidence="13">Belongs to the AccD/PCCB family.</text>
</comment>
<evidence type="ECO:0000256" key="14">
    <source>
        <dbReference type="SAM" id="MobiDB-lite"/>
    </source>
</evidence>
<evidence type="ECO:0000256" key="10">
    <source>
        <dbReference type="ARBA" id="ARBA00023098"/>
    </source>
</evidence>
<feature type="compositionally biased region" description="Basic and acidic residues" evidence="14">
    <location>
        <begin position="322"/>
        <end position="333"/>
    </location>
</feature>
<dbReference type="NCBIfam" id="TIGR00515">
    <property type="entry name" value="accD"/>
    <property type="match status" value="1"/>
</dbReference>
<feature type="domain" description="CoA carboxyltransferase N-terminal" evidence="15">
    <location>
        <begin position="25"/>
        <end position="294"/>
    </location>
</feature>
<evidence type="ECO:0000256" key="6">
    <source>
        <dbReference type="ARBA" id="ARBA00022771"/>
    </source>
</evidence>
<keyword evidence="4 13" id="KW-0479">Metal-binding</keyword>
<feature type="region of interest" description="Disordered" evidence="14">
    <location>
        <begin position="295"/>
        <end position="333"/>
    </location>
</feature>
<evidence type="ECO:0000313" key="16">
    <source>
        <dbReference type="EMBL" id="KAA0686635.1"/>
    </source>
</evidence>
<dbReference type="GO" id="GO:2001295">
    <property type="term" value="P:malonyl-CoA biosynthetic process"/>
    <property type="evidence" value="ECO:0007669"/>
    <property type="project" value="UniProtKB-UniRule"/>
</dbReference>
<dbReference type="InterPro" id="IPR041010">
    <property type="entry name" value="Znf-ACC"/>
</dbReference>
<evidence type="ECO:0000256" key="5">
    <source>
        <dbReference type="ARBA" id="ARBA00022741"/>
    </source>
</evidence>
<dbReference type="Pfam" id="PF01039">
    <property type="entry name" value="Carboxyl_trans"/>
    <property type="match status" value="1"/>
</dbReference>
<dbReference type="AlphaFoldDB" id="A0A6L3B628"/>
<keyword evidence="16" id="KW-0436">Ligase</keyword>
<protein>
    <recommendedName>
        <fullName evidence="13">Acetyl-coenzyme A carboxylase carboxyl transferase subunit beta</fullName>
        <shortName evidence="13">ACCase subunit beta</shortName>
        <shortName evidence="13">Acetyl-CoA carboxylase carboxyltransferase subunit beta</shortName>
        <ecNumber evidence="13">2.1.3.15</ecNumber>
    </recommendedName>
</protein>
<accession>A0A6L3B628</accession>
<dbReference type="InterPro" id="IPR000438">
    <property type="entry name" value="Acetyl_CoA_COase_Trfase_b_su"/>
</dbReference>
<dbReference type="Gene3D" id="3.90.226.10">
    <property type="entry name" value="2-enoyl-CoA Hydratase, Chain A, domain 1"/>
    <property type="match status" value="1"/>
</dbReference>
<gene>
    <name evidence="13" type="primary">accD</name>
    <name evidence="16" type="ORF">DS837_09260</name>
</gene>
<dbReference type="InterPro" id="IPR029045">
    <property type="entry name" value="ClpP/crotonase-like_dom_sf"/>
</dbReference>
<dbReference type="UniPathway" id="UPA00655">
    <property type="reaction ID" value="UER00711"/>
</dbReference>
<dbReference type="RefSeq" id="WP_149164493.1">
    <property type="nucleotide sequence ID" value="NZ_QOKV01000004.1"/>
</dbReference>
<keyword evidence="8 13" id="KW-0862">Zinc</keyword>
<evidence type="ECO:0000256" key="7">
    <source>
        <dbReference type="ARBA" id="ARBA00022832"/>
    </source>
</evidence>
<evidence type="ECO:0000256" key="12">
    <source>
        <dbReference type="ARBA" id="ARBA00025280"/>
    </source>
</evidence>
<evidence type="ECO:0000259" key="15">
    <source>
        <dbReference type="PROSITE" id="PS50980"/>
    </source>
</evidence>
<dbReference type="GO" id="GO:0016743">
    <property type="term" value="F:carboxyl- or carbamoyltransferase activity"/>
    <property type="evidence" value="ECO:0007669"/>
    <property type="project" value="UniProtKB-UniRule"/>
</dbReference>
<comment type="caution">
    <text evidence="16">The sequence shown here is derived from an EMBL/GenBank/DDBJ whole genome shotgun (WGS) entry which is preliminary data.</text>
</comment>
<dbReference type="GO" id="GO:0005524">
    <property type="term" value="F:ATP binding"/>
    <property type="evidence" value="ECO:0007669"/>
    <property type="project" value="UniProtKB-KW"/>
</dbReference>
<dbReference type="InterPro" id="IPR034733">
    <property type="entry name" value="AcCoA_carboxyl_beta"/>
</dbReference>
<dbReference type="EC" id="2.1.3.15" evidence="13"/>
<evidence type="ECO:0000256" key="1">
    <source>
        <dbReference type="ARBA" id="ARBA00004496"/>
    </source>
</evidence>
<keyword evidence="7 13" id="KW-0276">Fatty acid metabolism</keyword>
<comment type="pathway">
    <text evidence="13">Lipid metabolism; malonyl-CoA biosynthesis; malonyl-CoA from acetyl-CoA: step 1/1.</text>
</comment>
<comment type="catalytic activity">
    <reaction evidence="13">
        <text>N(6)-carboxybiotinyl-L-lysyl-[protein] + acetyl-CoA = N(6)-biotinyl-L-lysyl-[protein] + malonyl-CoA</text>
        <dbReference type="Rhea" id="RHEA:54728"/>
        <dbReference type="Rhea" id="RHEA-COMP:10505"/>
        <dbReference type="Rhea" id="RHEA-COMP:10506"/>
        <dbReference type="ChEBI" id="CHEBI:57288"/>
        <dbReference type="ChEBI" id="CHEBI:57384"/>
        <dbReference type="ChEBI" id="CHEBI:83144"/>
        <dbReference type="ChEBI" id="CHEBI:83145"/>
        <dbReference type="EC" id="2.1.3.15"/>
    </reaction>
</comment>
<dbReference type="Proteomes" id="UP000476837">
    <property type="component" value="Unassembled WGS sequence"/>
</dbReference>
<keyword evidence="13" id="KW-0963">Cytoplasm</keyword>
<dbReference type="PANTHER" id="PTHR42995:SF5">
    <property type="entry name" value="ACETYL-COENZYME A CARBOXYLASE CARBOXYL TRANSFERASE SUBUNIT BETA, CHLOROPLASTIC"/>
    <property type="match status" value="1"/>
</dbReference>
<keyword evidence="10 13" id="KW-0443">Lipid metabolism</keyword>
<evidence type="ECO:0000256" key="11">
    <source>
        <dbReference type="ARBA" id="ARBA00023160"/>
    </source>
</evidence>
<dbReference type="GO" id="GO:0009329">
    <property type="term" value="C:acetate CoA-transferase complex"/>
    <property type="evidence" value="ECO:0007669"/>
    <property type="project" value="TreeGrafter"/>
</dbReference>
<comment type="cofactor">
    <cofactor evidence="13">
        <name>Zn(2+)</name>
        <dbReference type="ChEBI" id="CHEBI:29105"/>
    </cofactor>
    <text evidence="13">Binds 1 zinc ion per subunit.</text>
</comment>
<dbReference type="SUPFAM" id="SSF52096">
    <property type="entry name" value="ClpP/crotonase"/>
    <property type="match status" value="1"/>
</dbReference>
<keyword evidence="3 13" id="KW-0808">Transferase</keyword>
<evidence type="ECO:0000256" key="8">
    <source>
        <dbReference type="ARBA" id="ARBA00022833"/>
    </source>
</evidence>
<reference evidence="16 17" key="1">
    <citation type="submission" date="2018-07" db="EMBL/GenBank/DDBJ databases">
        <title>Genome sequence of Roseomonas fauriae ATCC 49958.</title>
        <authorList>
            <person name="Sant'Anna F.H."/>
            <person name="Baldani J.I."/>
            <person name="Zilli J.E."/>
            <person name="Reis V.M."/>
            <person name="Hartmann A."/>
            <person name="Cruz L."/>
            <person name="de Souza E.M."/>
            <person name="de Oliveira Pedrosa F."/>
            <person name="Passaglia L.M.P."/>
        </authorList>
    </citation>
    <scope>NUCLEOTIDE SEQUENCE [LARGE SCALE GENOMIC DNA]</scope>
    <source>
        <strain evidence="16 17">ATCC 49958</strain>
    </source>
</reference>
<dbReference type="GO" id="GO:0006633">
    <property type="term" value="P:fatty acid biosynthetic process"/>
    <property type="evidence" value="ECO:0007669"/>
    <property type="project" value="UniProtKB-KW"/>
</dbReference>
<dbReference type="GO" id="GO:0008270">
    <property type="term" value="F:zinc ion binding"/>
    <property type="evidence" value="ECO:0007669"/>
    <property type="project" value="UniProtKB-UniRule"/>
</dbReference>
<name>A0A6L3B628_AZOBR</name>
<keyword evidence="5 13" id="KW-0547">Nucleotide-binding</keyword>
<feature type="binding site" evidence="13">
    <location>
        <position position="48"/>
    </location>
    <ligand>
        <name>Zn(2+)</name>
        <dbReference type="ChEBI" id="CHEBI:29105"/>
    </ligand>
</feature>
<comment type="subunit">
    <text evidence="13">Acetyl-CoA carboxylase is a heterohexamer composed of biotin carboxyl carrier protein (AccB), biotin carboxylase (AccC) and two subunits each of ACCase subunit alpha (AccA) and ACCase subunit beta (AccD).</text>
</comment>
<feature type="binding site" evidence="13">
    <location>
        <position position="32"/>
    </location>
    <ligand>
        <name>Zn(2+)</name>
        <dbReference type="ChEBI" id="CHEBI:29105"/>
    </ligand>
</feature>
<keyword evidence="2 13" id="KW-0444">Lipid biosynthesis</keyword>
<dbReference type="PROSITE" id="PS50980">
    <property type="entry name" value="COA_CT_NTER"/>
    <property type="match status" value="1"/>
</dbReference>
<evidence type="ECO:0000256" key="2">
    <source>
        <dbReference type="ARBA" id="ARBA00022516"/>
    </source>
</evidence>
<dbReference type="GO" id="GO:0003989">
    <property type="term" value="F:acetyl-CoA carboxylase activity"/>
    <property type="evidence" value="ECO:0007669"/>
    <property type="project" value="InterPro"/>
</dbReference>
<proteinExistence type="inferred from homology"/>
<feature type="zinc finger region" description="C4-type" evidence="13">
    <location>
        <begin position="29"/>
        <end position="51"/>
    </location>
</feature>